<feature type="compositionally biased region" description="Basic and acidic residues" evidence="1">
    <location>
        <begin position="256"/>
        <end position="267"/>
    </location>
</feature>
<dbReference type="EMBL" id="JAADJG010000310">
    <property type="protein sequence ID" value="KAF4448940.1"/>
    <property type="molecule type" value="Genomic_DNA"/>
</dbReference>
<dbReference type="OrthoDB" id="4850838at2759"/>
<gene>
    <name evidence="2" type="ORF">F53441_7709</name>
</gene>
<organism evidence="2 3">
    <name type="scientific">Fusarium austroafricanum</name>
    <dbReference type="NCBI Taxonomy" id="2364996"/>
    <lineage>
        <taxon>Eukaryota</taxon>
        <taxon>Fungi</taxon>
        <taxon>Dikarya</taxon>
        <taxon>Ascomycota</taxon>
        <taxon>Pezizomycotina</taxon>
        <taxon>Sordariomycetes</taxon>
        <taxon>Hypocreomycetidae</taxon>
        <taxon>Hypocreales</taxon>
        <taxon>Nectriaceae</taxon>
        <taxon>Fusarium</taxon>
        <taxon>Fusarium concolor species complex</taxon>
    </lineage>
</organism>
<evidence type="ECO:0000313" key="3">
    <source>
        <dbReference type="Proteomes" id="UP000605986"/>
    </source>
</evidence>
<proteinExistence type="predicted"/>
<comment type="caution">
    <text evidence="2">The sequence shown here is derived from an EMBL/GenBank/DDBJ whole genome shotgun (WGS) entry which is preliminary data.</text>
</comment>
<name>A0A8H4KEX6_9HYPO</name>
<dbReference type="Proteomes" id="UP000605986">
    <property type="component" value="Unassembled WGS sequence"/>
</dbReference>
<feature type="region of interest" description="Disordered" evidence="1">
    <location>
        <begin position="227"/>
        <end position="292"/>
    </location>
</feature>
<feature type="compositionally biased region" description="Basic and acidic residues" evidence="1">
    <location>
        <begin position="278"/>
        <end position="292"/>
    </location>
</feature>
<accession>A0A8H4KEX6</accession>
<evidence type="ECO:0000256" key="1">
    <source>
        <dbReference type="SAM" id="MobiDB-lite"/>
    </source>
</evidence>
<dbReference type="AlphaFoldDB" id="A0A8H4KEX6"/>
<protein>
    <submittedName>
        <fullName evidence="2">Uncharacterized protein</fullName>
    </submittedName>
</protein>
<reference evidence="2" key="1">
    <citation type="submission" date="2020-01" db="EMBL/GenBank/DDBJ databases">
        <title>Identification and distribution of gene clusters putatively required for synthesis of sphingolipid metabolism inhibitors in phylogenetically diverse species of the filamentous fungus Fusarium.</title>
        <authorList>
            <person name="Kim H.-S."/>
            <person name="Busman M."/>
            <person name="Brown D.W."/>
            <person name="Divon H."/>
            <person name="Uhlig S."/>
            <person name="Proctor R.H."/>
        </authorList>
    </citation>
    <scope>NUCLEOTIDE SEQUENCE</scope>
    <source>
        <strain evidence="2">NRRL 53441</strain>
    </source>
</reference>
<keyword evidence="3" id="KW-1185">Reference proteome</keyword>
<sequence length="292" mass="32095">MVSLNQIADAFSEYQYDEGTGFDSINGVPCFACVSEIHRDLCCACVCGKKATTCLYCEHYKLKCVPLPRELLGVAQWYWNTLADLEARDPLGSSADEPTLTALQIGRVRCALIDCGRAWRGLAGHLKNPYPSDPTALAMMALQEQSSTREITSLLLLQASGAKIPLNEIHRRLASAQPAYARDEFLIVALREALEHLNGAENKPLPKEKGGRHLPSEFPEALQDKMSYTEGPAPRFPGVDYAVRDSSHAPPPSPVPKEEPMDDDHGSAKSPQKRKRGTVKDSPKKAVKKEEP</sequence>
<evidence type="ECO:0000313" key="2">
    <source>
        <dbReference type="EMBL" id="KAF4448940.1"/>
    </source>
</evidence>